<organism evidence="1 2">
    <name type="scientific">Porphyridium purpureum</name>
    <name type="common">Red alga</name>
    <name type="synonym">Porphyridium cruentum</name>
    <dbReference type="NCBI Taxonomy" id="35688"/>
    <lineage>
        <taxon>Eukaryota</taxon>
        <taxon>Rhodophyta</taxon>
        <taxon>Bangiophyceae</taxon>
        <taxon>Porphyridiales</taxon>
        <taxon>Porphyridiaceae</taxon>
        <taxon>Porphyridium</taxon>
    </lineage>
</organism>
<accession>A0A5J4YZ30</accession>
<evidence type="ECO:0000313" key="1">
    <source>
        <dbReference type="EMBL" id="KAA8496092.1"/>
    </source>
</evidence>
<dbReference type="AlphaFoldDB" id="A0A5J4YZ30"/>
<evidence type="ECO:0000313" key="2">
    <source>
        <dbReference type="Proteomes" id="UP000324585"/>
    </source>
</evidence>
<dbReference type="Proteomes" id="UP000324585">
    <property type="component" value="Unassembled WGS sequence"/>
</dbReference>
<reference evidence="2" key="1">
    <citation type="journal article" date="2019" name="Nat. Commun.">
        <title>Expansion of phycobilisome linker gene families in mesophilic red algae.</title>
        <authorList>
            <person name="Lee J."/>
            <person name="Kim D."/>
            <person name="Bhattacharya D."/>
            <person name="Yoon H.S."/>
        </authorList>
    </citation>
    <scope>NUCLEOTIDE SEQUENCE [LARGE SCALE GENOMIC DNA]</scope>
    <source>
        <strain evidence="2">CCMP 1328</strain>
    </source>
</reference>
<comment type="caution">
    <text evidence="1">The sequence shown here is derived from an EMBL/GenBank/DDBJ whole genome shotgun (WGS) entry which is preliminary data.</text>
</comment>
<protein>
    <submittedName>
        <fullName evidence="1">Uncharacterized protein</fullName>
    </submittedName>
</protein>
<gene>
    <name evidence="1" type="ORF">FVE85_2247</name>
</gene>
<dbReference type="EMBL" id="VRMN01000003">
    <property type="protein sequence ID" value="KAA8496092.1"/>
    <property type="molecule type" value="Genomic_DNA"/>
</dbReference>
<proteinExistence type="predicted"/>
<name>A0A5J4YZ30_PORPP</name>
<keyword evidence="2" id="KW-1185">Reference proteome</keyword>
<sequence length="112" mass="11742">MADAEPAVPTANPVWLENWLRDTRQRSCERLVLDDGDTESASGITARMSLDSQSSSSLEGSILQGAGLETDAAEAAVAEPYSYYEDVFDSVLVCGLILAGASLSLLNGASAE</sequence>